<dbReference type="PROSITE" id="PS50113">
    <property type="entry name" value="PAC"/>
    <property type="match status" value="1"/>
</dbReference>
<protein>
    <submittedName>
        <fullName evidence="11">Sigma 54-interacting transcriptional regulator</fullName>
    </submittedName>
</protein>
<feature type="domain" description="CBS" evidence="10">
    <location>
        <begin position="7"/>
        <end position="64"/>
    </location>
</feature>
<dbReference type="InterPro" id="IPR000014">
    <property type="entry name" value="PAS"/>
</dbReference>
<dbReference type="InterPro" id="IPR046342">
    <property type="entry name" value="CBS_dom_sf"/>
</dbReference>
<dbReference type="Proteomes" id="UP000614200">
    <property type="component" value="Unassembled WGS sequence"/>
</dbReference>
<dbReference type="InterPro" id="IPR002078">
    <property type="entry name" value="Sigma_54_int"/>
</dbReference>
<dbReference type="PANTHER" id="PTHR32071">
    <property type="entry name" value="TRANSCRIPTIONAL REGULATORY PROTEIN"/>
    <property type="match status" value="1"/>
</dbReference>
<dbReference type="InterPro" id="IPR000700">
    <property type="entry name" value="PAS-assoc_C"/>
</dbReference>
<dbReference type="InterPro" id="IPR027417">
    <property type="entry name" value="P-loop_NTPase"/>
</dbReference>
<dbReference type="Gene3D" id="3.30.450.20">
    <property type="entry name" value="PAS domain"/>
    <property type="match status" value="1"/>
</dbReference>
<dbReference type="SMART" id="SM00091">
    <property type="entry name" value="PAS"/>
    <property type="match status" value="1"/>
</dbReference>
<evidence type="ECO:0000256" key="5">
    <source>
        <dbReference type="ARBA" id="ARBA00023163"/>
    </source>
</evidence>
<gene>
    <name evidence="11" type="ORF">ISU02_16435</name>
</gene>
<dbReference type="Gene3D" id="3.10.580.10">
    <property type="entry name" value="CBS-domain"/>
    <property type="match status" value="1"/>
</dbReference>
<dbReference type="RefSeq" id="WP_194702940.1">
    <property type="nucleotide sequence ID" value="NZ_JADKNH010000010.1"/>
</dbReference>
<dbReference type="PROSITE" id="PS50112">
    <property type="entry name" value="PAS"/>
    <property type="match status" value="1"/>
</dbReference>
<dbReference type="Pfam" id="PF13426">
    <property type="entry name" value="PAS_9"/>
    <property type="match status" value="1"/>
</dbReference>
<sequence>MKVKALLTETPVILTLESTFEEAIKVFESSDCILGIPVVDDRGHLVNLVTEKCLLVALSKGQSLNDTLAILPSRMITPINENTLIEDLQASIMDLYVFVDNAGQVKGVLDVNALNIALMKNKMHELSVLDAFFECSYDGIYITDGKGNTLRINKSYERITGLKRENLLGRNMKALVNEGYISESGSLSSLTSGKTVTLSQTFKSGRKGLITSTPVKNTQGHITMVVTNVRDITELSDLKNKLEENKTLTEKYHSEIEVLKAQILQSPDLEVEDPKMLDIVNLAMKVAKLDSTVLILGESGVGKEEIAKLIHKNSPRSNRAFIKINCGAIPPNLIESELFGYEKGAFTGANVNGKKGLFEIADGGTFFLDEVGELTLDIQVKLLRVLQEQEITRIGGSHPIPIDIRIISATNQNLSEMVKAKRFREDLFYRLNVIPISIPPLKERKLDIFPLANHFLKNINKKYNWHKTFTRDTLDILYAYDWPGNVRELGNIVERAAVMTNSDQIRPEDLSGNIVSASAPKTLQFDADIMPLNKAILIVEKQLLTQAYNKYGNVRDAAKALEIAPATFVRKRQRIND</sequence>
<keyword evidence="12" id="KW-1185">Reference proteome</keyword>
<dbReference type="SUPFAM" id="SSF52540">
    <property type="entry name" value="P-loop containing nucleoside triphosphate hydrolases"/>
    <property type="match status" value="1"/>
</dbReference>
<keyword evidence="3" id="KW-0805">Transcription regulation</keyword>
<organism evidence="11 12">
    <name type="scientific">Fusibacter ferrireducens</name>
    <dbReference type="NCBI Taxonomy" id="2785058"/>
    <lineage>
        <taxon>Bacteria</taxon>
        <taxon>Bacillati</taxon>
        <taxon>Bacillota</taxon>
        <taxon>Clostridia</taxon>
        <taxon>Eubacteriales</taxon>
        <taxon>Eubacteriales Family XII. Incertae Sedis</taxon>
        <taxon>Fusibacter</taxon>
    </lineage>
</organism>
<evidence type="ECO:0000259" key="9">
    <source>
        <dbReference type="PROSITE" id="PS50113"/>
    </source>
</evidence>
<dbReference type="CDD" id="cd02205">
    <property type="entry name" value="CBS_pair_SF"/>
    <property type="match status" value="1"/>
</dbReference>
<dbReference type="PROSITE" id="PS00676">
    <property type="entry name" value="SIGMA54_INTERACT_2"/>
    <property type="match status" value="1"/>
</dbReference>
<proteinExistence type="predicted"/>
<keyword evidence="5" id="KW-0804">Transcription</keyword>
<evidence type="ECO:0000256" key="6">
    <source>
        <dbReference type="PROSITE-ProRule" id="PRU00703"/>
    </source>
</evidence>
<dbReference type="Pfam" id="PF25601">
    <property type="entry name" value="AAA_lid_14"/>
    <property type="match status" value="1"/>
</dbReference>
<dbReference type="Pfam" id="PF00158">
    <property type="entry name" value="Sigma54_activat"/>
    <property type="match status" value="1"/>
</dbReference>
<comment type="caution">
    <text evidence="11">The sequence shown here is derived from an EMBL/GenBank/DDBJ whole genome shotgun (WGS) entry which is preliminary data.</text>
</comment>
<evidence type="ECO:0000256" key="4">
    <source>
        <dbReference type="ARBA" id="ARBA00023125"/>
    </source>
</evidence>
<dbReference type="InterPro" id="IPR058031">
    <property type="entry name" value="AAA_lid_NorR"/>
</dbReference>
<dbReference type="PANTHER" id="PTHR32071:SF57">
    <property type="entry name" value="C4-DICARBOXYLATE TRANSPORT TRANSCRIPTIONAL REGULATORY PROTEIN DCTD"/>
    <property type="match status" value="1"/>
</dbReference>
<dbReference type="InterPro" id="IPR025943">
    <property type="entry name" value="Sigma_54_int_dom_ATP-bd_2"/>
</dbReference>
<dbReference type="Gene3D" id="1.10.8.60">
    <property type="match status" value="1"/>
</dbReference>
<evidence type="ECO:0000313" key="12">
    <source>
        <dbReference type="Proteomes" id="UP000614200"/>
    </source>
</evidence>
<evidence type="ECO:0000259" key="8">
    <source>
        <dbReference type="PROSITE" id="PS50112"/>
    </source>
</evidence>
<dbReference type="SUPFAM" id="SSF55785">
    <property type="entry name" value="PYP-like sensor domain (PAS domain)"/>
    <property type="match status" value="1"/>
</dbReference>
<dbReference type="InterPro" id="IPR009057">
    <property type="entry name" value="Homeodomain-like_sf"/>
</dbReference>
<evidence type="ECO:0000256" key="1">
    <source>
        <dbReference type="ARBA" id="ARBA00022741"/>
    </source>
</evidence>
<dbReference type="NCBIfam" id="TIGR00229">
    <property type="entry name" value="sensory_box"/>
    <property type="match status" value="1"/>
</dbReference>
<dbReference type="Gene3D" id="1.10.10.60">
    <property type="entry name" value="Homeodomain-like"/>
    <property type="match status" value="1"/>
</dbReference>
<dbReference type="SUPFAM" id="SSF46689">
    <property type="entry name" value="Homeodomain-like"/>
    <property type="match status" value="1"/>
</dbReference>
<evidence type="ECO:0000256" key="3">
    <source>
        <dbReference type="ARBA" id="ARBA00023015"/>
    </source>
</evidence>
<feature type="domain" description="PAC" evidence="9">
    <location>
        <begin position="192"/>
        <end position="244"/>
    </location>
</feature>
<evidence type="ECO:0000259" key="10">
    <source>
        <dbReference type="PROSITE" id="PS51371"/>
    </source>
</evidence>
<keyword evidence="2" id="KW-0067">ATP-binding</keyword>
<dbReference type="PROSITE" id="PS50045">
    <property type="entry name" value="SIGMA54_INTERACT_4"/>
    <property type="match status" value="1"/>
</dbReference>
<evidence type="ECO:0000259" key="7">
    <source>
        <dbReference type="PROSITE" id="PS50045"/>
    </source>
</evidence>
<dbReference type="CDD" id="cd00009">
    <property type="entry name" value="AAA"/>
    <property type="match status" value="1"/>
</dbReference>
<keyword evidence="1" id="KW-0547">Nucleotide-binding</keyword>
<dbReference type="CDD" id="cd00130">
    <property type="entry name" value="PAS"/>
    <property type="match status" value="1"/>
</dbReference>
<dbReference type="Gene3D" id="3.40.50.300">
    <property type="entry name" value="P-loop containing nucleotide triphosphate hydrolases"/>
    <property type="match status" value="1"/>
</dbReference>
<accession>A0ABR9ZW61</accession>
<dbReference type="PROSITE" id="PS00688">
    <property type="entry name" value="SIGMA54_INTERACT_3"/>
    <property type="match status" value="1"/>
</dbReference>
<keyword evidence="6" id="KW-0129">CBS domain</keyword>
<name>A0ABR9ZW61_9FIRM</name>
<evidence type="ECO:0000256" key="2">
    <source>
        <dbReference type="ARBA" id="ARBA00022840"/>
    </source>
</evidence>
<dbReference type="EMBL" id="JADKNH010000010">
    <property type="protein sequence ID" value="MBF4694702.1"/>
    <property type="molecule type" value="Genomic_DNA"/>
</dbReference>
<dbReference type="InterPro" id="IPR025662">
    <property type="entry name" value="Sigma_54_int_dom_ATP-bd_1"/>
</dbReference>
<dbReference type="PROSITE" id="PS00675">
    <property type="entry name" value="SIGMA54_INTERACT_1"/>
    <property type="match status" value="1"/>
</dbReference>
<feature type="domain" description="PAS" evidence="8">
    <location>
        <begin position="125"/>
        <end position="172"/>
    </location>
</feature>
<dbReference type="InterPro" id="IPR000644">
    <property type="entry name" value="CBS_dom"/>
</dbReference>
<keyword evidence="4" id="KW-0238">DNA-binding</keyword>
<dbReference type="SUPFAM" id="SSF54631">
    <property type="entry name" value="CBS-domain pair"/>
    <property type="match status" value="1"/>
</dbReference>
<feature type="domain" description="Sigma-54 factor interaction" evidence="7">
    <location>
        <begin position="269"/>
        <end position="498"/>
    </location>
</feature>
<evidence type="ECO:0000313" key="11">
    <source>
        <dbReference type="EMBL" id="MBF4694702.1"/>
    </source>
</evidence>
<dbReference type="SMART" id="SM00382">
    <property type="entry name" value="AAA"/>
    <property type="match status" value="1"/>
</dbReference>
<dbReference type="PROSITE" id="PS51371">
    <property type="entry name" value="CBS"/>
    <property type="match status" value="1"/>
</dbReference>
<reference evidence="11 12" key="1">
    <citation type="submission" date="2020-11" db="EMBL/GenBank/DDBJ databases">
        <title>Fusibacter basophilias sp. nov.</title>
        <authorList>
            <person name="Qiu D."/>
        </authorList>
    </citation>
    <scope>NUCLEOTIDE SEQUENCE [LARGE SCALE GENOMIC DNA]</scope>
    <source>
        <strain evidence="11 12">Q10-2</strain>
    </source>
</reference>
<dbReference type="InterPro" id="IPR003593">
    <property type="entry name" value="AAA+_ATPase"/>
</dbReference>
<dbReference type="InterPro" id="IPR025944">
    <property type="entry name" value="Sigma_54_int_dom_CS"/>
</dbReference>
<dbReference type="Pfam" id="PF00571">
    <property type="entry name" value="CBS"/>
    <property type="match status" value="1"/>
</dbReference>
<dbReference type="InterPro" id="IPR035965">
    <property type="entry name" value="PAS-like_dom_sf"/>
</dbReference>